<dbReference type="GO" id="GO:0000428">
    <property type="term" value="C:DNA-directed RNA polymerase complex"/>
    <property type="evidence" value="ECO:0007669"/>
    <property type="project" value="UniProtKB-KW"/>
</dbReference>
<dbReference type="GeneID" id="31002555"/>
<feature type="compositionally biased region" description="Basic and acidic residues" evidence="6">
    <location>
        <begin position="1"/>
        <end position="18"/>
    </location>
</feature>
<organism evidence="7 8">
    <name type="scientific">Talaromyces atroroseus</name>
    <dbReference type="NCBI Taxonomy" id="1441469"/>
    <lineage>
        <taxon>Eukaryota</taxon>
        <taxon>Fungi</taxon>
        <taxon>Dikarya</taxon>
        <taxon>Ascomycota</taxon>
        <taxon>Pezizomycotina</taxon>
        <taxon>Eurotiomycetes</taxon>
        <taxon>Eurotiomycetidae</taxon>
        <taxon>Eurotiales</taxon>
        <taxon>Trichocomaceae</taxon>
        <taxon>Talaromyces</taxon>
        <taxon>Talaromyces sect. Trachyspermi</taxon>
    </lineage>
</organism>
<evidence type="ECO:0000256" key="4">
    <source>
        <dbReference type="ARBA" id="ARBA00023163"/>
    </source>
</evidence>
<evidence type="ECO:0000313" key="7">
    <source>
        <dbReference type="EMBL" id="OKL62579.1"/>
    </source>
</evidence>
<feature type="region of interest" description="Disordered" evidence="6">
    <location>
        <begin position="398"/>
        <end position="421"/>
    </location>
</feature>
<keyword evidence="4" id="KW-0804">Transcription</keyword>
<sequence>MASDKVEKKRKRDSDRHERPSKKPAIEAHNLPPLTASVLKDDNEFAPVLINSPGLQFPKKVHGFKPYSKSQNAVSSSSSSSSDRNKGITSTELLLQSSEHPKLDFVGREATDDADSQLKHYVAIVDPATKTWQFVEVRKMTLRSTVKKRNAGVAEEDASDYETSIREQKSALTEAFGTKASRKAAQSLAENSMLAPAGGGKTVESAILSSMPSEAISMATSKAQELQAQVQANKPIPTANLSAEHPSEVYAVDKLVAGGLSTLHQLPVQEWQDAVDAGEAITSTSRYVAHRVDAVVKSTNTMHLQILRYILVLLELAKNLKRGGKQSDPSGSKRIPLRTDLKRILSGGSSASAQLPDPVVEAIRRKFAPSGVMNKSDITLLHTTICALSLHIPPTPTKDGGTSSLGGNAANELATDPSDLRDDLRLDNQTITQYFRELGCRSDKPRATEFAKWGIKSKVEAATKKICRLRLPLDFPKVSRGGAPSRR</sequence>
<proteinExistence type="inferred from homology"/>
<comment type="subcellular location">
    <subcellularLocation>
        <location evidence="1">Nucleus</location>
        <location evidence="1">Nucleolus</location>
    </subcellularLocation>
</comment>
<evidence type="ECO:0000313" key="8">
    <source>
        <dbReference type="Proteomes" id="UP000214365"/>
    </source>
</evidence>
<reference evidence="7 8" key="1">
    <citation type="submission" date="2015-06" db="EMBL/GenBank/DDBJ databases">
        <title>Talaromyces atroroseus IBT 11181 draft genome.</title>
        <authorList>
            <person name="Rasmussen K.B."/>
            <person name="Rasmussen S."/>
            <person name="Petersen B."/>
            <person name="Sicheritz-Ponten T."/>
            <person name="Mortensen U.H."/>
            <person name="Thrane U."/>
        </authorList>
    </citation>
    <scope>NUCLEOTIDE SEQUENCE [LARGE SCALE GENOMIC DNA]</scope>
    <source>
        <strain evidence="7 8">IBT 11181</strain>
    </source>
</reference>
<dbReference type="PANTHER" id="PTHR14440">
    <property type="entry name" value="DNA-DIRECTED RNA POLYMERASE I SUBUNIT RPA49"/>
    <property type="match status" value="1"/>
</dbReference>
<keyword evidence="3" id="KW-0240">DNA-directed RNA polymerase</keyword>
<dbReference type="AlphaFoldDB" id="A0A225B3J0"/>
<protein>
    <recommendedName>
        <fullName evidence="9">DNA-directed RNA polymerase I subunit rpa49</fullName>
    </recommendedName>
</protein>
<name>A0A225B3J0_TALAT</name>
<accession>A0A225B3J0</accession>
<dbReference type="GO" id="GO:0006351">
    <property type="term" value="P:DNA-templated transcription"/>
    <property type="evidence" value="ECO:0007669"/>
    <property type="project" value="InterPro"/>
</dbReference>
<dbReference type="RefSeq" id="XP_020122700.1">
    <property type="nucleotide sequence ID" value="XM_020264882.1"/>
</dbReference>
<gene>
    <name evidence="7" type="ORF">UA08_02800</name>
</gene>
<dbReference type="STRING" id="1441469.A0A225B3J0"/>
<dbReference type="GO" id="GO:0005730">
    <property type="term" value="C:nucleolus"/>
    <property type="evidence" value="ECO:0007669"/>
    <property type="project" value="UniProtKB-SubCell"/>
</dbReference>
<dbReference type="InterPro" id="IPR009668">
    <property type="entry name" value="RNA_pol-assoc_fac_A49-like"/>
</dbReference>
<dbReference type="OrthoDB" id="532500at2759"/>
<evidence type="ECO:0000256" key="6">
    <source>
        <dbReference type="SAM" id="MobiDB-lite"/>
    </source>
</evidence>
<evidence type="ECO:0000256" key="5">
    <source>
        <dbReference type="ARBA" id="ARBA00023242"/>
    </source>
</evidence>
<dbReference type="Proteomes" id="UP000214365">
    <property type="component" value="Unassembled WGS sequence"/>
</dbReference>
<keyword evidence="5" id="KW-0539">Nucleus</keyword>
<evidence type="ECO:0000256" key="3">
    <source>
        <dbReference type="ARBA" id="ARBA00022478"/>
    </source>
</evidence>
<evidence type="ECO:0000256" key="2">
    <source>
        <dbReference type="ARBA" id="ARBA00009430"/>
    </source>
</evidence>
<evidence type="ECO:0008006" key="9">
    <source>
        <dbReference type="Google" id="ProtNLM"/>
    </source>
</evidence>
<keyword evidence="8" id="KW-1185">Reference proteome</keyword>
<dbReference type="EMBL" id="LFMY01000003">
    <property type="protein sequence ID" value="OKL62579.1"/>
    <property type="molecule type" value="Genomic_DNA"/>
</dbReference>
<comment type="caution">
    <text evidence="7">The sequence shown here is derived from an EMBL/GenBank/DDBJ whole genome shotgun (WGS) entry which is preliminary data.</text>
</comment>
<dbReference type="GO" id="GO:0003677">
    <property type="term" value="F:DNA binding"/>
    <property type="evidence" value="ECO:0007669"/>
    <property type="project" value="InterPro"/>
</dbReference>
<feature type="region of interest" description="Disordered" evidence="6">
    <location>
        <begin position="53"/>
        <end position="94"/>
    </location>
</feature>
<comment type="similarity">
    <text evidence="2">Belongs to the eukaryotic RPA49/POLR1E RNA polymerase subunit family.</text>
</comment>
<evidence type="ECO:0000256" key="1">
    <source>
        <dbReference type="ARBA" id="ARBA00004604"/>
    </source>
</evidence>
<dbReference type="Pfam" id="PF06870">
    <property type="entry name" value="RNA_pol_I_A49"/>
    <property type="match status" value="1"/>
</dbReference>
<feature type="region of interest" description="Disordered" evidence="6">
    <location>
        <begin position="1"/>
        <end position="33"/>
    </location>
</feature>